<dbReference type="Proteomes" id="UP000291343">
    <property type="component" value="Unassembled WGS sequence"/>
</dbReference>
<feature type="domain" description="GST C-terminal" evidence="1">
    <location>
        <begin position="1"/>
        <end position="154"/>
    </location>
</feature>
<accession>A0A482XFY3</accession>
<dbReference type="GO" id="GO:0017101">
    <property type="term" value="C:aminoacyl-tRNA synthetase multienzyme complex"/>
    <property type="evidence" value="ECO:0007669"/>
    <property type="project" value="InterPro"/>
</dbReference>
<dbReference type="EMBL" id="QKKF02010319">
    <property type="protein sequence ID" value="RZF44632.1"/>
    <property type="molecule type" value="Genomic_DNA"/>
</dbReference>
<dbReference type="InterPro" id="IPR010987">
    <property type="entry name" value="Glutathione-S-Trfase_C-like"/>
</dbReference>
<dbReference type="PROSITE" id="PS50405">
    <property type="entry name" value="GST_CTER"/>
    <property type="match status" value="1"/>
</dbReference>
<evidence type="ECO:0000259" key="1">
    <source>
        <dbReference type="PROSITE" id="PS50405"/>
    </source>
</evidence>
<dbReference type="GO" id="GO:0043517">
    <property type="term" value="P:positive regulation of DNA damage response, signal transduction by p53 class mediator"/>
    <property type="evidence" value="ECO:0007669"/>
    <property type="project" value="InterPro"/>
</dbReference>
<keyword evidence="3" id="KW-1185">Reference proteome</keyword>
<evidence type="ECO:0000313" key="3">
    <source>
        <dbReference type="Proteomes" id="UP000291343"/>
    </source>
</evidence>
<name>A0A482XFY3_LAOST</name>
<dbReference type="GO" id="GO:0005634">
    <property type="term" value="C:nucleus"/>
    <property type="evidence" value="ECO:0007669"/>
    <property type="project" value="TreeGrafter"/>
</dbReference>
<protein>
    <recommendedName>
        <fullName evidence="1">GST C-terminal domain-containing protein</fullName>
    </recommendedName>
</protein>
<dbReference type="GO" id="GO:0005737">
    <property type="term" value="C:cytoplasm"/>
    <property type="evidence" value="ECO:0007669"/>
    <property type="project" value="TreeGrafter"/>
</dbReference>
<dbReference type="SMR" id="A0A482XFY3"/>
<dbReference type="STRING" id="195883.A0A482XFY3"/>
<dbReference type="SUPFAM" id="SSF47616">
    <property type="entry name" value="GST C-terminal domain-like"/>
    <property type="match status" value="1"/>
</dbReference>
<proteinExistence type="predicted"/>
<organism evidence="2 3">
    <name type="scientific">Laodelphax striatellus</name>
    <name type="common">Small brown planthopper</name>
    <name type="synonym">Delphax striatella</name>
    <dbReference type="NCBI Taxonomy" id="195883"/>
    <lineage>
        <taxon>Eukaryota</taxon>
        <taxon>Metazoa</taxon>
        <taxon>Ecdysozoa</taxon>
        <taxon>Arthropoda</taxon>
        <taxon>Hexapoda</taxon>
        <taxon>Insecta</taxon>
        <taxon>Pterygota</taxon>
        <taxon>Neoptera</taxon>
        <taxon>Paraneoptera</taxon>
        <taxon>Hemiptera</taxon>
        <taxon>Auchenorrhyncha</taxon>
        <taxon>Fulgoroidea</taxon>
        <taxon>Delphacidae</taxon>
        <taxon>Criomorphinae</taxon>
        <taxon>Laodelphax</taxon>
    </lineage>
</organism>
<dbReference type="Gene3D" id="1.20.1050.10">
    <property type="match status" value="1"/>
</dbReference>
<dbReference type="InParanoid" id="A0A482XFY3"/>
<dbReference type="Pfam" id="PF21972">
    <property type="entry name" value="Arc1p_N_like"/>
    <property type="match status" value="1"/>
</dbReference>
<reference evidence="2 3" key="1">
    <citation type="journal article" date="2017" name="Gigascience">
        <title>Genome sequence of the small brown planthopper, Laodelphax striatellus.</title>
        <authorList>
            <person name="Zhu J."/>
            <person name="Jiang F."/>
            <person name="Wang X."/>
            <person name="Yang P."/>
            <person name="Bao Y."/>
            <person name="Zhao W."/>
            <person name="Wang W."/>
            <person name="Lu H."/>
            <person name="Wang Q."/>
            <person name="Cui N."/>
            <person name="Li J."/>
            <person name="Chen X."/>
            <person name="Luo L."/>
            <person name="Yu J."/>
            <person name="Kang L."/>
            <person name="Cui F."/>
        </authorList>
    </citation>
    <scope>NUCLEOTIDE SEQUENCE [LARGE SCALE GENOMIC DNA]</scope>
    <source>
        <strain evidence="2">Lst14</strain>
    </source>
</reference>
<evidence type="ECO:0000313" key="2">
    <source>
        <dbReference type="EMBL" id="RZF44632.1"/>
    </source>
</evidence>
<dbReference type="OrthoDB" id="19141at2759"/>
<dbReference type="InterPro" id="IPR042450">
    <property type="entry name" value="EEF1E1"/>
</dbReference>
<dbReference type="PANTHER" id="PTHR44490">
    <property type="entry name" value="EUKARYOTIC TRANSLATION ELONGATION FACTOR 1 EPSILON-1"/>
    <property type="match status" value="1"/>
</dbReference>
<comment type="caution">
    <text evidence="2">The sequence shown here is derived from an EMBL/GenBank/DDBJ whole genome shotgun (WGS) entry which is preliminary data.</text>
</comment>
<dbReference type="InterPro" id="IPR053836">
    <property type="entry name" value="Arc1-like_N"/>
</dbReference>
<dbReference type="AlphaFoldDB" id="A0A482XFY3"/>
<gene>
    <name evidence="2" type="ORF">LSTR_LSTR000584</name>
</gene>
<dbReference type="PANTHER" id="PTHR44490:SF1">
    <property type="entry name" value="EUKARYOTIC TRANSLATION ELONGATION FACTOR 1 EPSILON-1"/>
    <property type="match status" value="1"/>
</dbReference>
<sequence length="155" mass="17950">MVSVVDNLEKYYRKKYPSSSKWTQEHFPTGIGSIALSLAAGSNEVGCEPLEKAQIQQWVEYISMFNDQLQTAAVSQNILKEVNNCLSRRTYIAGTFRKTVADVVLFFALWNVIASLTFQEKEKYLNLSRWFNNMQRDERIADICKQITFSRTLLY</sequence>
<dbReference type="InterPro" id="IPR036282">
    <property type="entry name" value="Glutathione-S-Trfase_C_sf"/>
</dbReference>
<dbReference type="FunCoup" id="A0A482XFY3">
    <property type="interactions" value="1093"/>
</dbReference>